<protein>
    <submittedName>
        <fullName evidence="2">Uncharacterized protein</fullName>
    </submittedName>
</protein>
<sequence length="183" mass="19625">MGDNDSIEMIKMMFTGGEATKAQYAEALKGYQDAVEETKNVPTPRTTERTESSRPAHPSDSLRRPADVKKDHRGYVERGVLKGVHPDGDDARRPARPAELAAGPLAPGKKIPPGEERRPPSQRPAAFPLRSLLTSPTGHALRALSAKEVRVRDRGRHTRPPGLAPPPPPESGGRAAQSVGGKG</sequence>
<dbReference type="AlphaFoldDB" id="K0SRN6"/>
<feature type="compositionally biased region" description="Low complexity" evidence="1">
    <location>
        <begin position="97"/>
        <end position="108"/>
    </location>
</feature>
<organism evidence="2 3">
    <name type="scientific">Thalassiosira oceanica</name>
    <name type="common">Marine diatom</name>
    <dbReference type="NCBI Taxonomy" id="159749"/>
    <lineage>
        <taxon>Eukaryota</taxon>
        <taxon>Sar</taxon>
        <taxon>Stramenopiles</taxon>
        <taxon>Ochrophyta</taxon>
        <taxon>Bacillariophyta</taxon>
        <taxon>Coscinodiscophyceae</taxon>
        <taxon>Thalassiosirophycidae</taxon>
        <taxon>Thalassiosirales</taxon>
        <taxon>Thalassiosiraceae</taxon>
        <taxon>Thalassiosira</taxon>
    </lineage>
</organism>
<gene>
    <name evidence="2" type="ORF">THAOC_15663</name>
</gene>
<dbReference type="EMBL" id="AGNL01018084">
    <property type="protein sequence ID" value="EJK63666.1"/>
    <property type="molecule type" value="Genomic_DNA"/>
</dbReference>
<evidence type="ECO:0000256" key="1">
    <source>
        <dbReference type="SAM" id="MobiDB-lite"/>
    </source>
</evidence>
<keyword evidence="3" id="KW-1185">Reference proteome</keyword>
<dbReference type="Proteomes" id="UP000266841">
    <property type="component" value="Unassembled WGS sequence"/>
</dbReference>
<accession>K0SRN6</accession>
<feature type="compositionally biased region" description="Basic and acidic residues" evidence="1">
    <location>
        <begin position="60"/>
        <end position="93"/>
    </location>
</feature>
<comment type="caution">
    <text evidence="2">The sequence shown here is derived from an EMBL/GenBank/DDBJ whole genome shotgun (WGS) entry which is preliminary data.</text>
</comment>
<reference evidence="2 3" key="1">
    <citation type="journal article" date="2012" name="Genome Biol.">
        <title>Genome and low-iron response of an oceanic diatom adapted to chronic iron limitation.</title>
        <authorList>
            <person name="Lommer M."/>
            <person name="Specht M."/>
            <person name="Roy A.S."/>
            <person name="Kraemer L."/>
            <person name="Andreson R."/>
            <person name="Gutowska M.A."/>
            <person name="Wolf J."/>
            <person name="Bergner S.V."/>
            <person name="Schilhabel M.B."/>
            <person name="Klostermeier U.C."/>
            <person name="Beiko R.G."/>
            <person name="Rosenstiel P."/>
            <person name="Hippler M."/>
            <person name="Laroche J."/>
        </authorList>
    </citation>
    <scope>NUCLEOTIDE SEQUENCE [LARGE SCALE GENOMIC DNA]</scope>
    <source>
        <strain evidence="2 3">CCMP1005</strain>
    </source>
</reference>
<evidence type="ECO:0000313" key="2">
    <source>
        <dbReference type="EMBL" id="EJK63666.1"/>
    </source>
</evidence>
<proteinExistence type="predicted"/>
<feature type="region of interest" description="Disordered" evidence="1">
    <location>
        <begin position="34"/>
        <end position="183"/>
    </location>
</feature>
<name>K0SRN6_THAOC</name>
<evidence type="ECO:0000313" key="3">
    <source>
        <dbReference type="Proteomes" id="UP000266841"/>
    </source>
</evidence>